<dbReference type="AlphaFoldDB" id="A0A9N9YK19"/>
<name>A0A9N9YK19_9HYPO</name>
<comment type="caution">
    <text evidence="1">The sequence shown here is derived from an EMBL/GenBank/DDBJ whole genome shotgun (WGS) entry which is preliminary data.</text>
</comment>
<protein>
    <submittedName>
        <fullName evidence="1">Uncharacterized protein</fullName>
    </submittedName>
</protein>
<gene>
    <name evidence="1" type="ORF">CRHIZ90672A_00018112</name>
</gene>
<sequence length="71" mass="7544">MLPSLRADSTLGPKASSIPAFTAEQLIVSQATNFFTTCGFCVTKVSSRSRKSLAKDVKLVVFKSSGTDDCP</sequence>
<keyword evidence="2" id="KW-1185">Reference proteome</keyword>
<evidence type="ECO:0000313" key="2">
    <source>
        <dbReference type="Proteomes" id="UP000696573"/>
    </source>
</evidence>
<proteinExistence type="predicted"/>
<organism evidence="1 2">
    <name type="scientific">Clonostachys rhizophaga</name>
    <dbReference type="NCBI Taxonomy" id="160324"/>
    <lineage>
        <taxon>Eukaryota</taxon>
        <taxon>Fungi</taxon>
        <taxon>Dikarya</taxon>
        <taxon>Ascomycota</taxon>
        <taxon>Pezizomycotina</taxon>
        <taxon>Sordariomycetes</taxon>
        <taxon>Hypocreomycetidae</taxon>
        <taxon>Hypocreales</taxon>
        <taxon>Bionectriaceae</taxon>
        <taxon>Clonostachys</taxon>
    </lineage>
</organism>
<evidence type="ECO:0000313" key="1">
    <source>
        <dbReference type="EMBL" id="CAH0021564.1"/>
    </source>
</evidence>
<feature type="non-terminal residue" evidence="1">
    <location>
        <position position="71"/>
    </location>
</feature>
<dbReference type="Proteomes" id="UP000696573">
    <property type="component" value="Unassembled WGS sequence"/>
</dbReference>
<dbReference type="EMBL" id="CABFNQ020000658">
    <property type="protein sequence ID" value="CAH0021564.1"/>
    <property type="molecule type" value="Genomic_DNA"/>
</dbReference>
<accession>A0A9N9YK19</accession>
<reference evidence="1" key="1">
    <citation type="submission" date="2021-10" db="EMBL/GenBank/DDBJ databases">
        <authorList>
            <person name="Piombo E."/>
        </authorList>
    </citation>
    <scope>NUCLEOTIDE SEQUENCE</scope>
</reference>